<feature type="transmembrane region" description="Helical" evidence="6">
    <location>
        <begin position="138"/>
        <end position="157"/>
    </location>
</feature>
<keyword evidence="4 6" id="KW-1133">Transmembrane helix</keyword>
<sequence length="359" mass="40442">MRDSDALQVSPGVIICRIYHCPPMSGVLGGRDHFWVPAPEEFCFRLSAELVPDDQRDHQYLDPLLADMVFPLEVSASLSLSGLLGGAVQLATPGIHAARLSLPLHLQCGAHIQQHVRPRTPHLLFPGLWSPEPLQPGYILYCIYILCCAFTYGAYVMPDRWINCALHQYYVPIAAFNTFICTGLSCYSRFLEVHRPSLSKFLRTAAFVHPFVFDNIPLFYRLLFCFGEDCNWNDAVSLHLYHLFFAFLTGFLFASHLPERLAPGRFDYFGHSHQLFHVCAVLGTHFQMEAVLSDRSSRQAWLSSHSEVDSLASTLGVVVTSVLGNVILICFFTATLLWSPRANSILQHHTTCEAKVKER</sequence>
<feature type="transmembrane region" description="Helical" evidence="6">
    <location>
        <begin position="169"/>
        <end position="190"/>
    </location>
</feature>
<dbReference type="Pfam" id="PF03006">
    <property type="entry name" value="HlyIII"/>
    <property type="match status" value="1"/>
</dbReference>
<evidence type="ECO:0000313" key="8">
    <source>
        <dbReference type="Proteomes" id="UP001176940"/>
    </source>
</evidence>
<gene>
    <name evidence="7" type="ORF">RIMI_LOCUS15502153</name>
</gene>
<keyword evidence="5 6" id="KW-0472">Membrane</keyword>
<proteinExistence type="inferred from homology"/>
<feature type="transmembrane region" description="Helical" evidence="6">
    <location>
        <begin position="235"/>
        <end position="254"/>
    </location>
</feature>
<evidence type="ECO:0000256" key="1">
    <source>
        <dbReference type="ARBA" id="ARBA00004141"/>
    </source>
</evidence>
<feature type="transmembrane region" description="Helical" evidence="6">
    <location>
        <begin position="202"/>
        <end position="223"/>
    </location>
</feature>
<accession>A0ABN9M1C2</accession>
<comment type="subcellular location">
    <subcellularLocation>
        <location evidence="1">Membrane</location>
        <topology evidence="1">Multi-pass membrane protein</topology>
    </subcellularLocation>
</comment>
<comment type="caution">
    <text evidence="7">The sequence shown here is derived from an EMBL/GenBank/DDBJ whole genome shotgun (WGS) entry which is preliminary data.</text>
</comment>
<evidence type="ECO:0000256" key="2">
    <source>
        <dbReference type="ARBA" id="ARBA00007018"/>
    </source>
</evidence>
<organism evidence="7 8">
    <name type="scientific">Ranitomeya imitator</name>
    <name type="common">mimic poison frog</name>
    <dbReference type="NCBI Taxonomy" id="111125"/>
    <lineage>
        <taxon>Eukaryota</taxon>
        <taxon>Metazoa</taxon>
        <taxon>Chordata</taxon>
        <taxon>Craniata</taxon>
        <taxon>Vertebrata</taxon>
        <taxon>Euteleostomi</taxon>
        <taxon>Amphibia</taxon>
        <taxon>Batrachia</taxon>
        <taxon>Anura</taxon>
        <taxon>Neobatrachia</taxon>
        <taxon>Hyloidea</taxon>
        <taxon>Dendrobatidae</taxon>
        <taxon>Dendrobatinae</taxon>
        <taxon>Ranitomeya</taxon>
    </lineage>
</organism>
<protein>
    <recommendedName>
        <fullName evidence="9">Membrane progestin receptor delta</fullName>
    </recommendedName>
</protein>
<dbReference type="PANTHER" id="PTHR20855:SF39">
    <property type="entry name" value="MEMBRANE PROGESTIN RECEPTOR DELTA"/>
    <property type="match status" value="1"/>
</dbReference>
<feature type="transmembrane region" description="Helical" evidence="6">
    <location>
        <begin position="312"/>
        <end position="338"/>
    </location>
</feature>
<evidence type="ECO:0000256" key="3">
    <source>
        <dbReference type="ARBA" id="ARBA00022692"/>
    </source>
</evidence>
<evidence type="ECO:0008006" key="9">
    <source>
        <dbReference type="Google" id="ProtNLM"/>
    </source>
</evidence>
<keyword evidence="8" id="KW-1185">Reference proteome</keyword>
<dbReference type="Proteomes" id="UP001176940">
    <property type="component" value="Unassembled WGS sequence"/>
</dbReference>
<evidence type="ECO:0000313" key="7">
    <source>
        <dbReference type="EMBL" id="CAJ0956378.1"/>
    </source>
</evidence>
<dbReference type="PANTHER" id="PTHR20855">
    <property type="entry name" value="ADIPOR/PROGESTIN RECEPTOR-RELATED"/>
    <property type="match status" value="1"/>
</dbReference>
<evidence type="ECO:0000256" key="5">
    <source>
        <dbReference type="ARBA" id="ARBA00023136"/>
    </source>
</evidence>
<evidence type="ECO:0000256" key="6">
    <source>
        <dbReference type="SAM" id="Phobius"/>
    </source>
</evidence>
<dbReference type="EMBL" id="CAUEEQ010041777">
    <property type="protein sequence ID" value="CAJ0956378.1"/>
    <property type="molecule type" value="Genomic_DNA"/>
</dbReference>
<keyword evidence="3 6" id="KW-0812">Transmembrane</keyword>
<dbReference type="InterPro" id="IPR004254">
    <property type="entry name" value="AdipoR/HlyIII-related"/>
</dbReference>
<name>A0ABN9M1C2_9NEOB</name>
<evidence type="ECO:0000256" key="4">
    <source>
        <dbReference type="ARBA" id="ARBA00022989"/>
    </source>
</evidence>
<comment type="similarity">
    <text evidence="2">Belongs to the ADIPOR family.</text>
</comment>
<reference evidence="7" key="1">
    <citation type="submission" date="2023-07" db="EMBL/GenBank/DDBJ databases">
        <authorList>
            <person name="Stuckert A."/>
        </authorList>
    </citation>
    <scope>NUCLEOTIDE SEQUENCE</scope>
</reference>